<keyword evidence="4" id="KW-1185">Reference proteome</keyword>
<dbReference type="AlphaFoldDB" id="A0A5S5B0L1"/>
<sequence>MEKSVMGKAKDIVSVGESDGYAKEQTIEDSQMEIEISKDEMSAVISLSPPKGGEMLNLEDIIAELNKKGVEYGIDVEKIKEMLDKGIFCSRIQIAKGLEPKAGKDGEIKYYFEVHKELKPKIAEDGKVDFRDLGFITNVTKGQLLAEIIPPEKGLPGKTITGKTIPAIDGKEVKLRTGKNVILSEDGSKIFSGIDGHPVIFDGHISVLPIMEIRGDVGPATGNIDFIGSVKIYGNIKSGYKVKAEGDVEVEGYVESAEIISGGKVILKRGIQGMGKGFVKAAQDVVAKYIENSTVEAGQNIIVYEAIMHSYLSAGNRIEVSGKKGQLVGGSAKAGEEINAKIIGSPMATYTEVEVGINPKQKKELQEINENLEYVERNLEKIKKTVEMLEKIHNKDFLTPDKLHMLEKLRDSETMLRQQKEDLLKEKEKLQFIIKYSVRAKVSAYNAIYPGVNIVIGNASMKLRDKIEHATFYNYEGQIKFGTYEGR</sequence>
<proteinExistence type="predicted"/>
<keyword evidence="1" id="KW-0175">Coiled coil</keyword>
<accession>A0A5S5B0L1</accession>
<evidence type="ECO:0000313" key="3">
    <source>
        <dbReference type="EMBL" id="TYP59902.1"/>
    </source>
</evidence>
<evidence type="ECO:0000313" key="4">
    <source>
        <dbReference type="Proteomes" id="UP000322294"/>
    </source>
</evidence>
<comment type="caution">
    <text evidence="3">The sequence shown here is derived from an EMBL/GenBank/DDBJ whole genome shotgun (WGS) entry which is preliminary data.</text>
</comment>
<dbReference type="InterPro" id="IPR046865">
    <property type="entry name" value="FapA_b_solenoid"/>
</dbReference>
<dbReference type="InterPro" id="IPR046866">
    <property type="entry name" value="FapA_N"/>
</dbReference>
<protein>
    <recommendedName>
        <fullName evidence="2">Flagellar Assembly Protein A N-terminal region domain-containing protein</fullName>
    </recommendedName>
</protein>
<dbReference type="Pfam" id="PF03961">
    <property type="entry name" value="FapA"/>
    <property type="match status" value="1"/>
</dbReference>
<gene>
    <name evidence="3" type="ORF">LZ11_00063</name>
</gene>
<organism evidence="3 4">
    <name type="scientific">Thermosediminibacter litoriperuensis</name>
    <dbReference type="NCBI Taxonomy" id="291989"/>
    <lineage>
        <taxon>Bacteria</taxon>
        <taxon>Bacillati</taxon>
        <taxon>Bacillota</taxon>
        <taxon>Clostridia</taxon>
        <taxon>Thermosediminibacterales</taxon>
        <taxon>Thermosediminibacteraceae</taxon>
        <taxon>Thermosediminibacter</taxon>
    </lineage>
</organism>
<feature type="coiled-coil region" evidence="1">
    <location>
        <begin position="358"/>
        <end position="429"/>
    </location>
</feature>
<evidence type="ECO:0000259" key="2">
    <source>
        <dbReference type="Pfam" id="PF20250"/>
    </source>
</evidence>
<dbReference type="Proteomes" id="UP000322294">
    <property type="component" value="Unassembled WGS sequence"/>
</dbReference>
<dbReference type="PANTHER" id="PTHR38032">
    <property type="entry name" value="POLYMERASE-RELATED"/>
    <property type="match status" value="1"/>
</dbReference>
<name>A0A5S5B0L1_9FIRM</name>
<evidence type="ECO:0000256" key="1">
    <source>
        <dbReference type="SAM" id="Coils"/>
    </source>
</evidence>
<dbReference type="InterPro" id="IPR005646">
    <property type="entry name" value="FapA"/>
</dbReference>
<feature type="domain" description="Flagellar Assembly Protein A N-terminal region" evidence="2">
    <location>
        <begin position="32"/>
        <end position="201"/>
    </location>
</feature>
<dbReference type="EMBL" id="VNHO01000001">
    <property type="protein sequence ID" value="TYP59902.1"/>
    <property type="molecule type" value="Genomic_DNA"/>
</dbReference>
<dbReference type="PANTHER" id="PTHR38032:SF1">
    <property type="entry name" value="RNA-BINDING PROTEIN KHPB N-TERMINAL DOMAIN-CONTAINING PROTEIN"/>
    <property type="match status" value="1"/>
</dbReference>
<dbReference type="Pfam" id="PF20250">
    <property type="entry name" value="FapA_N"/>
    <property type="match status" value="1"/>
</dbReference>
<reference evidence="3 4" key="1">
    <citation type="submission" date="2019-07" db="EMBL/GenBank/DDBJ databases">
        <title>Genomic Encyclopedia of Type Strains, Phase I: the one thousand microbial genomes (KMG-I) project.</title>
        <authorList>
            <person name="Kyrpides N."/>
        </authorList>
    </citation>
    <scope>NUCLEOTIDE SEQUENCE [LARGE SCALE GENOMIC DNA]</scope>
    <source>
        <strain evidence="3 4">DSM 16647</strain>
    </source>
</reference>
<dbReference type="RefSeq" id="WP_246110647.1">
    <property type="nucleotide sequence ID" value="NZ_VNHO01000001.1"/>
</dbReference>